<feature type="region of interest" description="Disordered" evidence="1">
    <location>
        <begin position="191"/>
        <end position="219"/>
    </location>
</feature>
<feature type="domain" description="Myb/SANT-like DNA-binding" evidence="2">
    <location>
        <begin position="22"/>
        <end position="119"/>
    </location>
</feature>
<dbReference type="Proteomes" id="UP001497512">
    <property type="component" value="Chromosome 3"/>
</dbReference>
<evidence type="ECO:0000313" key="4">
    <source>
        <dbReference type="Proteomes" id="UP001497512"/>
    </source>
</evidence>
<protein>
    <recommendedName>
        <fullName evidence="2">Myb/SANT-like DNA-binding domain-containing protein</fullName>
    </recommendedName>
</protein>
<dbReference type="Gene3D" id="1.10.10.60">
    <property type="entry name" value="Homeodomain-like"/>
    <property type="match status" value="1"/>
</dbReference>
<evidence type="ECO:0000259" key="2">
    <source>
        <dbReference type="Pfam" id="PF13837"/>
    </source>
</evidence>
<sequence length="305" mass="34272">MKGVGGDSQKVEAIDKGHRGLRWTKHETLTLVAAKKREIEKTLDHGTATTTAVQGIDSTITAAAAAAADVKWVTVFQYCKQFGVDRDASQCRKRWHSLYKEYRKIKDHENTYGTGSYWSMSAELRRENKLAASFEHDVFEAFEIYCQRMPPLVTPKHTFNSVVVSSDHKRKSSNLLPDVVLQEGVADLEDLQTENGDGGDDDEAGIYHHPMGKRKKKRQRESVEEQLISVLEKSSQDLQQHLSLDRELRKEQARSLVEVLNKLVDVIGTMAEAMQRRLGSGRLISGWGVDFAKGVKNKTIVVTSC</sequence>
<dbReference type="PANTHER" id="PTHR47211">
    <property type="entry name" value="TRIHELIX TRANSCRIPTION FACTOR ASR3"/>
    <property type="match status" value="1"/>
</dbReference>
<organism evidence="3 4">
    <name type="scientific">Sphagnum troendelagicum</name>
    <dbReference type="NCBI Taxonomy" id="128251"/>
    <lineage>
        <taxon>Eukaryota</taxon>
        <taxon>Viridiplantae</taxon>
        <taxon>Streptophyta</taxon>
        <taxon>Embryophyta</taxon>
        <taxon>Bryophyta</taxon>
        <taxon>Sphagnophytina</taxon>
        <taxon>Sphagnopsida</taxon>
        <taxon>Sphagnales</taxon>
        <taxon>Sphagnaceae</taxon>
        <taxon>Sphagnum</taxon>
    </lineage>
</organism>
<keyword evidence="4" id="KW-1185">Reference proteome</keyword>
<dbReference type="Pfam" id="PF13837">
    <property type="entry name" value="Myb_DNA-bind_4"/>
    <property type="match status" value="1"/>
</dbReference>
<reference evidence="3" key="1">
    <citation type="submission" date="2024-02" db="EMBL/GenBank/DDBJ databases">
        <authorList>
            <consortium name="ELIXIR-Norway"/>
            <consortium name="Elixir Norway"/>
        </authorList>
    </citation>
    <scope>NUCLEOTIDE SEQUENCE</scope>
</reference>
<evidence type="ECO:0000313" key="3">
    <source>
        <dbReference type="EMBL" id="CAK9220479.1"/>
    </source>
</evidence>
<gene>
    <name evidence="3" type="ORF">CSSPTR1EN2_LOCUS15477</name>
</gene>
<feature type="compositionally biased region" description="Acidic residues" evidence="1">
    <location>
        <begin position="191"/>
        <end position="204"/>
    </location>
</feature>
<dbReference type="EMBL" id="OZ019895">
    <property type="protein sequence ID" value="CAK9220479.1"/>
    <property type="molecule type" value="Genomic_DNA"/>
</dbReference>
<name>A0ABP0UHV2_9BRYO</name>
<feature type="compositionally biased region" description="Basic residues" evidence="1">
    <location>
        <begin position="210"/>
        <end position="219"/>
    </location>
</feature>
<evidence type="ECO:0000256" key="1">
    <source>
        <dbReference type="SAM" id="MobiDB-lite"/>
    </source>
</evidence>
<dbReference type="PANTHER" id="PTHR47211:SF2">
    <property type="entry name" value="TRIHELIX TRANSCRIPTION FACTOR ASR3"/>
    <property type="match status" value="1"/>
</dbReference>
<accession>A0ABP0UHV2</accession>
<dbReference type="InterPro" id="IPR044822">
    <property type="entry name" value="Myb_DNA-bind_4"/>
</dbReference>
<proteinExistence type="predicted"/>